<dbReference type="NCBIfam" id="TIGR02152">
    <property type="entry name" value="D_ribokin_bact"/>
    <property type="match status" value="1"/>
</dbReference>
<evidence type="ECO:0000256" key="6">
    <source>
        <dbReference type="ARBA" id="ARBA00022723"/>
    </source>
</evidence>
<comment type="similarity">
    <text evidence="1">Belongs to the carbohydrate kinase pfkB family.</text>
</comment>
<feature type="binding site" evidence="13">
    <location>
        <begin position="12"/>
        <end position="14"/>
    </location>
    <ligand>
        <name>substrate</name>
    </ligand>
</feature>
<evidence type="ECO:0000256" key="10">
    <source>
        <dbReference type="ARBA" id="ARBA00022842"/>
    </source>
</evidence>
<dbReference type="GO" id="GO:0019303">
    <property type="term" value="P:D-ribose catabolic process"/>
    <property type="evidence" value="ECO:0007669"/>
    <property type="project" value="UniProtKB-UniRule"/>
</dbReference>
<evidence type="ECO:0000256" key="12">
    <source>
        <dbReference type="ARBA" id="ARBA00023277"/>
    </source>
</evidence>
<keyword evidence="11 13" id="KW-0630">Potassium</keyword>
<keyword evidence="6 13" id="KW-0479">Metal-binding</keyword>
<evidence type="ECO:0000256" key="2">
    <source>
        <dbReference type="ARBA" id="ARBA00012035"/>
    </source>
</evidence>
<keyword evidence="5 13" id="KW-0808">Transferase</keyword>
<dbReference type="InterPro" id="IPR011877">
    <property type="entry name" value="Ribokinase"/>
</dbReference>
<evidence type="ECO:0000256" key="4">
    <source>
        <dbReference type="ARBA" id="ARBA00022490"/>
    </source>
</evidence>
<feature type="binding site" evidence="13">
    <location>
        <position position="185"/>
    </location>
    <ligand>
        <name>ATP</name>
        <dbReference type="ChEBI" id="CHEBI:30616"/>
    </ligand>
</feature>
<dbReference type="NCBIfam" id="NF008353">
    <property type="entry name" value="PRK11142.1"/>
    <property type="match status" value="1"/>
</dbReference>
<dbReference type="PRINTS" id="PR00990">
    <property type="entry name" value="RIBOKINASE"/>
</dbReference>
<dbReference type="GO" id="GO:0005829">
    <property type="term" value="C:cytosol"/>
    <property type="evidence" value="ECO:0007669"/>
    <property type="project" value="TreeGrafter"/>
</dbReference>
<feature type="binding site" evidence="13">
    <location>
        <begin position="221"/>
        <end position="226"/>
    </location>
    <ligand>
        <name>ATP</name>
        <dbReference type="ChEBI" id="CHEBI:30616"/>
    </ligand>
</feature>
<comment type="caution">
    <text evidence="13">Lacks conserved residue(s) required for the propagation of feature annotation.</text>
</comment>
<feature type="binding site" evidence="13">
    <location>
        <position position="247"/>
    </location>
    <ligand>
        <name>K(+)</name>
        <dbReference type="ChEBI" id="CHEBI:29103"/>
    </ligand>
</feature>
<evidence type="ECO:0000313" key="15">
    <source>
        <dbReference type="EMBL" id="TKK65513.1"/>
    </source>
</evidence>
<dbReference type="UniPathway" id="UPA00916">
    <property type="reaction ID" value="UER00889"/>
</dbReference>
<protein>
    <recommendedName>
        <fullName evidence="3 13">Ribokinase</fullName>
        <shortName evidence="13">RK</shortName>
        <ecNumber evidence="2 13">2.7.1.15</ecNumber>
    </recommendedName>
</protein>
<dbReference type="EMBL" id="SZQL01000020">
    <property type="protein sequence ID" value="TKK65513.1"/>
    <property type="molecule type" value="Genomic_DNA"/>
</dbReference>
<dbReference type="InterPro" id="IPR002173">
    <property type="entry name" value="Carboh/pur_kinase_PfkB_CS"/>
</dbReference>
<feature type="binding site" evidence="13">
    <location>
        <position position="283"/>
    </location>
    <ligand>
        <name>K(+)</name>
        <dbReference type="ChEBI" id="CHEBI:29103"/>
    </ligand>
</feature>
<feature type="binding site" evidence="13">
    <location>
        <position position="286"/>
    </location>
    <ligand>
        <name>K(+)</name>
        <dbReference type="ChEBI" id="CHEBI:29103"/>
    </ligand>
</feature>
<dbReference type="FunFam" id="3.40.1190.20:FF:000012">
    <property type="entry name" value="Ribokinase"/>
    <property type="match status" value="1"/>
</dbReference>
<feature type="binding site" evidence="13">
    <location>
        <position position="292"/>
    </location>
    <ligand>
        <name>K(+)</name>
        <dbReference type="ChEBI" id="CHEBI:29103"/>
    </ligand>
</feature>
<dbReference type="PANTHER" id="PTHR10584:SF166">
    <property type="entry name" value="RIBOKINASE"/>
    <property type="match status" value="1"/>
</dbReference>
<dbReference type="InterPro" id="IPR011611">
    <property type="entry name" value="PfkB_dom"/>
</dbReference>
<dbReference type="EC" id="2.7.1.15" evidence="2 13"/>
<feature type="binding site" evidence="13">
    <location>
        <position position="288"/>
    </location>
    <ligand>
        <name>K(+)</name>
        <dbReference type="ChEBI" id="CHEBI:29103"/>
    </ligand>
</feature>
<dbReference type="PROSITE" id="PS00584">
    <property type="entry name" value="PFKB_KINASES_2"/>
    <property type="match status" value="1"/>
</dbReference>
<gene>
    <name evidence="13 15" type="primary">rbsK</name>
    <name evidence="15" type="ORF">FC093_19545</name>
</gene>
<comment type="function">
    <text evidence="13">Catalyzes the phosphorylation of ribose at O-5 in a reaction requiring ATP and magnesium. The resulting D-ribose-5-phosphate can then be used either for sythesis of nucleotides, histidine, and tryptophan, or as a component of the pentose phosphate pathway.</text>
</comment>
<feature type="domain" description="Carbohydrate kinase PfkB" evidence="14">
    <location>
        <begin position="5"/>
        <end position="294"/>
    </location>
</feature>
<evidence type="ECO:0000256" key="5">
    <source>
        <dbReference type="ARBA" id="ARBA00022679"/>
    </source>
</evidence>
<dbReference type="RefSeq" id="WP_137263504.1">
    <property type="nucleotide sequence ID" value="NZ_SZQL01000020.1"/>
</dbReference>
<feature type="binding site" evidence="13">
    <location>
        <begin position="252"/>
        <end position="253"/>
    </location>
    <ligand>
        <name>ATP</name>
        <dbReference type="ChEBI" id="CHEBI:30616"/>
    </ligand>
</feature>
<comment type="catalytic activity">
    <reaction evidence="13">
        <text>D-ribose + ATP = D-ribose 5-phosphate + ADP + H(+)</text>
        <dbReference type="Rhea" id="RHEA:13697"/>
        <dbReference type="ChEBI" id="CHEBI:15378"/>
        <dbReference type="ChEBI" id="CHEBI:30616"/>
        <dbReference type="ChEBI" id="CHEBI:47013"/>
        <dbReference type="ChEBI" id="CHEBI:78346"/>
        <dbReference type="ChEBI" id="CHEBI:456216"/>
        <dbReference type="EC" id="2.7.1.15"/>
    </reaction>
</comment>
<dbReference type="InterPro" id="IPR029056">
    <property type="entry name" value="Ribokinase-like"/>
</dbReference>
<dbReference type="GO" id="GO:0005524">
    <property type="term" value="F:ATP binding"/>
    <property type="evidence" value="ECO:0007669"/>
    <property type="project" value="UniProtKB-UniRule"/>
</dbReference>
<evidence type="ECO:0000256" key="1">
    <source>
        <dbReference type="ARBA" id="ARBA00005380"/>
    </source>
</evidence>
<dbReference type="Pfam" id="PF00294">
    <property type="entry name" value="PfkB"/>
    <property type="match status" value="1"/>
</dbReference>
<organism evidence="15 16">
    <name type="scientific">Ilyomonas limi</name>
    <dbReference type="NCBI Taxonomy" id="2575867"/>
    <lineage>
        <taxon>Bacteria</taxon>
        <taxon>Pseudomonadati</taxon>
        <taxon>Bacteroidota</taxon>
        <taxon>Chitinophagia</taxon>
        <taxon>Chitinophagales</taxon>
        <taxon>Chitinophagaceae</taxon>
        <taxon>Ilyomonas</taxon>
    </lineage>
</organism>
<evidence type="ECO:0000256" key="7">
    <source>
        <dbReference type="ARBA" id="ARBA00022741"/>
    </source>
</evidence>
<keyword evidence="8 13" id="KW-0418">Kinase</keyword>
<comment type="cofactor">
    <cofactor evidence="13">
        <name>Mg(2+)</name>
        <dbReference type="ChEBI" id="CHEBI:18420"/>
    </cofactor>
    <text evidence="13">Requires a divalent cation, most likely magnesium in vivo, as an electrophilic catalyst to aid phosphoryl group transfer. It is the chelate of the metal and the nucleotide that is the actual substrate.</text>
</comment>
<name>A0A4V5UTL4_9BACT</name>
<accession>A0A4V5UTL4</accession>
<dbReference type="HAMAP" id="MF_01987">
    <property type="entry name" value="Ribokinase"/>
    <property type="match status" value="1"/>
</dbReference>
<keyword evidence="10 13" id="KW-0460">Magnesium</keyword>
<dbReference type="Gene3D" id="3.40.1190.20">
    <property type="match status" value="1"/>
</dbReference>
<comment type="caution">
    <text evidence="15">The sequence shown here is derived from an EMBL/GenBank/DDBJ whole genome shotgun (WGS) entry which is preliminary data.</text>
</comment>
<keyword evidence="7 13" id="KW-0547">Nucleotide-binding</keyword>
<dbReference type="AlphaFoldDB" id="A0A4V5UTL4"/>
<dbReference type="GO" id="GO:0046872">
    <property type="term" value="F:metal ion binding"/>
    <property type="evidence" value="ECO:0007669"/>
    <property type="project" value="UniProtKB-KW"/>
</dbReference>
<evidence type="ECO:0000256" key="8">
    <source>
        <dbReference type="ARBA" id="ARBA00022777"/>
    </source>
</evidence>
<evidence type="ECO:0000256" key="9">
    <source>
        <dbReference type="ARBA" id="ARBA00022840"/>
    </source>
</evidence>
<dbReference type="CDD" id="cd01174">
    <property type="entry name" value="ribokinase"/>
    <property type="match status" value="1"/>
</dbReference>
<comment type="subunit">
    <text evidence="13">Homodimer.</text>
</comment>
<comment type="similarity">
    <text evidence="13">Belongs to the carbohydrate kinase PfkB family. Ribokinase subfamily.</text>
</comment>
<comment type="activity regulation">
    <text evidence="13">Activated by a monovalent cation that binds near, but not in, the active site. The most likely occupant of the site in vivo is potassium. Ion binding induces a conformational change that may alter substrate affinity.</text>
</comment>
<comment type="pathway">
    <text evidence="13">Carbohydrate metabolism; D-ribose degradation; D-ribose 5-phosphate from beta-D-ribopyranose: step 2/2.</text>
</comment>
<comment type="subcellular location">
    <subcellularLocation>
        <location evidence="13">Cytoplasm</location>
    </subcellularLocation>
</comment>
<evidence type="ECO:0000259" key="14">
    <source>
        <dbReference type="Pfam" id="PF00294"/>
    </source>
</evidence>
<evidence type="ECO:0000256" key="11">
    <source>
        <dbReference type="ARBA" id="ARBA00022958"/>
    </source>
</evidence>
<feature type="binding site" evidence="13">
    <location>
        <position position="141"/>
    </location>
    <ligand>
        <name>substrate</name>
    </ligand>
</feature>
<dbReference type="OrthoDB" id="9775849at2"/>
<keyword evidence="16" id="KW-1185">Reference proteome</keyword>
<dbReference type="GO" id="GO:0004747">
    <property type="term" value="F:ribokinase activity"/>
    <property type="evidence" value="ECO:0007669"/>
    <property type="project" value="UniProtKB-UniRule"/>
</dbReference>
<evidence type="ECO:0000256" key="3">
    <source>
        <dbReference type="ARBA" id="ARBA00016943"/>
    </source>
</evidence>
<evidence type="ECO:0000256" key="13">
    <source>
        <dbReference type="HAMAP-Rule" id="MF_01987"/>
    </source>
</evidence>
<dbReference type="PANTHER" id="PTHR10584">
    <property type="entry name" value="SUGAR KINASE"/>
    <property type="match status" value="1"/>
</dbReference>
<dbReference type="SUPFAM" id="SSF53613">
    <property type="entry name" value="Ribokinase-like"/>
    <property type="match status" value="1"/>
</dbReference>
<feature type="binding site" evidence="13">
    <location>
        <position position="253"/>
    </location>
    <ligand>
        <name>substrate</name>
    </ligand>
</feature>
<dbReference type="Proteomes" id="UP000305848">
    <property type="component" value="Unassembled WGS sequence"/>
</dbReference>
<feature type="active site" description="Proton acceptor" evidence="13">
    <location>
        <position position="253"/>
    </location>
</feature>
<evidence type="ECO:0000313" key="16">
    <source>
        <dbReference type="Proteomes" id="UP000305848"/>
    </source>
</evidence>
<reference evidence="15 16" key="1">
    <citation type="submission" date="2019-05" db="EMBL/GenBank/DDBJ databases">
        <title>Panacibacter sp. strain 17mud1-8 Genome sequencing and assembly.</title>
        <authorList>
            <person name="Chhetri G."/>
        </authorList>
    </citation>
    <scope>NUCLEOTIDE SEQUENCE [LARGE SCALE GENOMIC DNA]</scope>
    <source>
        <strain evidence="15 16">17mud1-8</strain>
    </source>
</reference>
<keyword evidence="4 13" id="KW-0963">Cytoplasm</keyword>
<dbReference type="InterPro" id="IPR002139">
    <property type="entry name" value="Ribo/fructo_kinase"/>
</dbReference>
<keyword evidence="9 13" id="KW-0067">ATP-binding</keyword>
<sequence length="302" mass="31207">MTHGILIIGSSNTDMVIKTDHLPVPGETILGGTFFMTPGGKGANQAVAAARLGGTVTLICKVGKDMFGNEAKALFKQEGINISHLLTDATLPSGIALIIVDKKAENCIAVASGANAALMWDDLQNIDALMEAATLILIQLEIPLATVHYIVTKAFSKGIPVMLNPAPACALSDELLQCISIITPNETEAEILTGIKVTDVTSAQQAANMLYSKGIPTVIITMGSNGALVLHDGIFHHVPAIAVQAVDTTAAGDVFNGALAVALSHGKAVHEAAAFACKAASISVTRLGAQASAPYIHEVENL</sequence>
<keyword evidence="12 13" id="KW-0119">Carbohydrate metabolism</keyword>
<feature type="binding site" evidence="13">
    <location>
        <position position="249"/>
    </location>
    <ligand>
        <name>K(+)</name>
        <dbReference type="ChEBI" id="CHEBI:29103"/>
    </ligand>
</feature>
<feature type="binding site" evidence="13">
    <location>
        <begin position="40"/>
        <end position="44"/>
    </location>
    <ligand>
        <name>substrate</name>
    </ligand>
</feature>
<proteinExistence type="inferred from homology"/>